<dbReference type="Gene3D" id="3.40.190.10">
    <property type="entry name" value="Periplasmic binding protein-like II"/>
    <property type="match status" value="2"/>
</dbReference>
<evidence type="ECO:0000256" key="2">
    <source>
        <dbReference type="SAM" id="SignalP"/>
    </source>
</evidence>
<evidence type="ECO:0000259" key="4">
    <source>
        <dbReference type="SMART" id="SM00079"/>
    </source>
</evidence>
<evidence type="ECO:0000313" key="5">
    <source>
        <dbReference type="EMBL" id="MBO1358863.1"/>
    </source>
</evidence>
<feature type="domain" description="Ionotropic glutamate receptor C-terminal" evidence="4">
    <location>
        <begin position="29"/>
        <end position="247"/>
    </location>
</feature>
<sequence>MNRRSILQLGLLAAPAIVASYGAKADEAPLIVGAHAGGPPFCFRKSGSYTGFDIDVWSEIARGIGKNWKIQPMEFDVLIPALQTRSLDVVVSQLFVKPARQKVIDFSEPYYKSGLIAVTRIDNTTIHTASDLAGKIIGAETGTIGIAYIRENIKNATISEMPSVTEALLALEAGRTDAVVYDTPVLMYYAHTGGKGKVRIIKPDLEGRDVCIGFPKGSPLVAQTNTQLTLMKKDGRLSALNEKWFGQTEE</sequence>
<dbReference type="Pfam" id="PF00497">
    <property type="entry name" value="SBP_bac_3"/>
    <property type="match status" value="1"/>
</dbReference>
<dbReference type="SMART" id="SM00062">
    <property type="entry name" value="PBPb"/>
    <property type="match status" value="1"/>
</dbReference>
<keyword evidence="6" id="KW-1185">Reference proteome</keyword>
<feature type="domain" description="Solute-binding protein family 3/N-terminal" evidence="3">
    <location>
        <begin position="29"/>
        <end position="248"/>
    </location>
</feature>
<dbReference type="RefSeq" id="WP_207879414.1">
    <property type="nucleotide sequence ID" value="NZ_JAFVMF010000003.1"/>
</dbReference>
<evidence type="ECO:0000313" key="6">
    <source>
        <dbReference type="Proteomes" id="UP000664771"/>
    </source>
</evidence>
<feature type="chain" id="PRO_5045205475" evidence="2">
    <location>
        <begin position="26"/>
        <end position="250"/>
    </location>
</feature>
<dbReference type="Proteomes" id="UP000664771">
    <property type="component" value="Unassembled WGS sequence"/>
</dbReference>
<dbReference type="PANTHER" id="PTHR35936:SF38">
    <property type="entry name" value="GLUTAMINE-BINDING PERIPLASMIC PROTEIN"/>
    <property type="match status" value="1"/>
</dbReference>
<protein>
    <submittedName>
        <fullName evidence="5">Transporter substrate-binding domain-containing protein</fullName>
    </submittedName>
</protein>
<organism evidence="5 6">
    <name type="scientific">Acetobacter sacchari</name>
    <dbReference type="NCBI Taxonomy" id="2661687"/>
    <lineage>
        <taxon>Bacteria</taxon>
        <taxon>Pseudomonadati</taxon>
        <taxon>Pseudomonadota</taxon>
        <taxon>Alphaproteobacteria</taxon>
        <taxon>Acetobacterales</taxon>
        <taxon>Acetobacteraceae</taxon>
        <taxon>Acetobacter</taxon>
    </lineage>
</organism>
<feature type="signal peptide" evidence="2">
    <location>
        <begin position="1"/>
        <end position="25"/>
    </location>
</feature>
<comment type="caution">
    <text evidence="5">The sequence shown here is derived from an EMBL/GenBank/DDBJ whole genome shotgun (WGS) entry which is preliminary data.</text>
</comment>
<dbReference type="EMBL" id="JAFVMF010000003">
    <property type="protein sequence ID" value="MBO1358863.1"/>
    <property type="molecule type" value="Genomic_DNA"/>
</dbReference>
<evidence type="ECO:0000256" key="1">
    <source>
        <dbReference type="ARBA" id="ARBA00022729"/>
    </source>
</evidence>
<dbReference type="InterPro" id="IPR001320">
    <property type="entry name" value="Iontro_rcpt_C"/>
</dbReference>
<evidence type="ECO:0000259" key="3">
    <source>
        <dbReference type="SMART" id="SM00062"/>
    </source>
</evidence>
<dbReference type="SMART" id="SM00079">
    <property type="entry name" value="PBPe"/>
    <property type="match status" value="1"/>
</dbReference>
<reference evidence="5 6" key="1">
    <citation type="submission" date="2021-03" db="EMBL/GenBank/DDBJ databases">
        <title>The complete genome sequence of Acetobacter sacchari TBRC 11175.</title>
        <authorList>
            <person name="Charoenyingcharoen P."/>
            <person name="Yukphan P."/>
        </authorList>
    </citation>
    <scope>NUCLEOTIDE SEQUENCE [LARGE SCALE GENOMIC DNA]</scope>
    <source>
        <strain evidence="5 6">TBRC 11175</strain>
    </source>
</reference>
<accession>A0ABS3LSI1</accession>
<gene>
    <name evidence="5" type="ORF">J2D73_03485</name>
</gene>
<dbReference type="SUPFAM" id="SSF53850">
    <property type="entry name" value="Periplasmic binding protein-like II"/>
    <property type="match status" value="1"/>
</dbReference>
<name>A0ABS3LSI1_9PROT</name>
<proteinExistence type="predicted"/>
<keyword evidence="1 2" id="KW-0732">Signal</keyword>
<dbReference type="InterPro" id="IPR001638">
    <property type="entry name" value="Solute-binding_3/MltF_N"/>
</dbReference>
<dbReference type="PANTHER" id="PTHR35936">
    <property type="entry name" value="MEMBRANE-BOUND LYTIC MUREIN TRANSGLYCOSYLASE F"/>
    <property type="match status" value="1"/>
</dbReference>